<dbReference type="PANTHER" id="PTHR11003:SF334">
    <property type="entry name" value="FI03418P"/>
    <property type="match status" value="1"/>
</dbReference>
<dbReference type="GeneID" id="106460332"/>
<keyword evidence="2 8" id="KW-0813">Transport</keyword>
<dbReference type="InterPro" id="IPR013099">
    <property type="entry name" value="K_chnl_dom"/>
</dbReference>
<evidence type="ECO:0000313" key="11">
    <source>
        <dbReference type="Proteomes" id="UP000694941"/>
    </source>
</evidence>
<keyword evidence="11" id="KW-1185">Reference proteome</keyword>
<evidence type="ECO:0000256" key="1">
    <source>
        <dbReference type="ARBA" id="ARBA00004141"/>
    </source>
</evidence>
<keyword evidence="5 8" id="KW-0406">Ion transport</keyword>
<organism evidence="11 12">
    <name type="scientific">Limulus polyphemus</name>
    <name type="common">Atlantic horseshoe crab</name>
    <dbReference type="NCBI Taxonomy" id="6850"/>
    <lineage>
        <taxon>Eukaryota</taxon>
        <taxon>Metazoa</taxon>
        <taxon>Ecdysozoa</taxon>
        <taxon>Arthropoda</taxon>
        <taxon>Chelicerata</taxon>
        <taxon>Merostomata</taxon>
        <taxon>Xiphosura</taxon>
        <taxon>Limulidae</taxon>
        <taxon>Limulus</taxon>
    </lineage>
</organism>
<feature type="transmembrane region" description="Helical" evidence="9">
    <location>
        <begin position="265"/>
        <end position="285"/>
    </location>
</feature>
<dbReference type="SUPFAM" id="SSF81324">
    <property type="entry name" value="Voltage-gated potassium channels"/>
    <property type="match status" value="2"/>
</dbReference>
<dbReference type="PANTHER" id="PTHR11003">
    <property type="entry name" value="POTASSIUM CHANNEL, SUBFAMILY K"/>
    <property type="match status" value="1"/>
</dbReference>
<evidence type="ECO:0000256" key="9">
    <source>
        <dbReference type="SAM" id="Phobius"/>
    </source>
</evidence>
<feature type="transmembrane region" description="Helical" evidence="9">
    <location>
        <begin position="20"/>
        <end position="45"/>
    </location>
</feature>
<dbReference type="PRINTS" id="PR01333">
    <property type="entry name" value="2POREKCHANEL"/>
</dbReference>
<evidence type="ECO:0000256" key="2">
    <source>
        <dbReference type="ARBA" id="ARBA00022448"/>
    </source>
</evidence>
<evidence type="ECO:0000256" key="3">
    <source>
        <dbReference type="ARBA" id="ARBA00022692"/>
    </source>
</evidence>
<feature type="transmembrane region" description="Helical" evidence="9">
    <location>
        <begin position="306"/>
        <end position="325"/>
    </location>
</feature>
<dbReference type="Pfam" id="PF07885">
    <property type="entry name" value="Ion_trans_2"/>
    <property type="match status" value="2"/>
</dbReference>
<evidence type="ECO:0000256" key="5">
    <source>
        <dbReference type="ARBA" id="ARBA00023065"/>
    </source>
</evidence>
<feature type="transmembrane region" description="Helical" evidence="9">
    <location>
        <begin position="235"/>
        <end position="259"/>
    </location>
</feature>
<keyword evidence="3 8" id="KW-0812">Transmembrane</keyword>
<evidence type="ECO:0000256" key="4">
    <source>
        <dbReference type="ARBA" id="ARBA00022989"/>
    </source>
</evidence>
<feature type="transmembrane region" description="Helical" evidence="9">
    <location>
        <begin position="160"/>
        <end position="182"/>
    </location>
</feature>
<comment type="subcellular location">
    <subcellularLocation>
        <location evidence="1">Membrane</location>
        <topology evidence="1">Multi-pass membrane protein</topology>
    </subcellularLocation>
</comment>
<keyword evidence="7 8" id="KW-0407">Ion channel</keyword>
<proteinExistence type="inferred from homology"/>
<evidence type="ECO:0000256" key="6">
    <source>
        <dbReference type="ARBA" id="ARBA00023136"/>
    </source>
</evidence>
<protein>
    <submittedName>
        <fullName evidence="12">TWiK family of potassium channels protein 7-like</fullName>
    </submittedName>
</protein>
<dbReference type="InterPro" id="IPR003280">
    <property type="entry name" value="2pore_dom_K_chnl"/>
</dbReference>
<evidence type="ECO:0000259" key="10">
    <source>
        <dbReference type="Pfam" id="PF07885"/>
    </source>
</evidence>
<dbReference type="Proteomes" id="UP000694941">
    <property type="component" value="Unplaced"/>
</dbReference>
<name>A0ABM1B5Y2_LIMPO</name>
<gene>
    <name evidence="12" type="primary">LOC106460332</name>
</gene>
<feature type="domain" description="Potassium channel" evidence="10">
    <location>
        <begin position="120"/>
        <end position="182"/>
    </location>
</feature>
<evidence type="ECO:0000256" key="8">
    <source>
        <dbReference type="RuleBase" id="RU003857"/>
    </source>
</evidence>
<keyword evidence="6 9" id="KW-0472">Membrane</keyword>
<sequence>MSVKMEEDEEKKHRCFKFLLRILFSHIGLFLLVVGFSAFGAWLFVAIEKPAEDYRIEQRLIRTKEVNESINYLVALFWYWRGKNFTLVEWNEKVYTQLREFELYIVGSVNNMSYDGTFNSEEWDRDWTFSKSLLYAVTISSTIGYGHISPDTWLGKVATILYAVIAIPLLLVFLANIGDFMASTFRYVYSRLCCRWCRSRRKISEYLKKARAGARIPSVNEDAVGREEYMPTDKVIVPIVLNLLLISFYILLGSLMFSYWEEWDLVSSAYFTFVTLSTIGFGDYVPGNSFMDYKQGTSSSLKMLACCLYVVFGMALVSMCINLMVEQLVEKARWLGKEIGLIKENPETDEDAQPLTA</sequence>
<reference evidence="12" key="1">
    <citation type="submission" date="2025-08" db="UniProtKB">
        <authorList>
            <consortium name="RefSeq"/>
        </authorList>
    </citation>
    <scope>IDENTIFICATION</scope>
    <source>
        <tissue evidence="12">Muscle</tissue>
    </source>
</reference>
<feature type="domain" description="Potassium channel" evidence="10">
    <location>
        <begin position="245"/>
        <end position="329"/>
    </location>
</feature>
<dbReference type="RefSeq" id="XP_013775479.1">
    <property type="nucleotide sequence ID" value="XM_013920025.2"/>
</dbReference>
<dbReference type="Gene3D" id="1.10.287.70">
    <property type="match status" value="1"/>
</dbReference>
<comment type="similarity">
    <text evidence="8">Belongs to the two pore domain potassium channel (TC 1.A.1.8) family.</text>
</comment>
<accession>A0ABM1B5Y2</accession>
<keyword evidence="4 9" id="KW-1133">Transmembrane helix</keyword>
<evidence type="ECO:0000313" key="12">
    <source>
        <dbReference type="RefSeq" id="XP_013775479.1"/>
    </source>
</evidence>
<evidence type="ECO:0000256" key="7">
    <source>
        <dbReference type="ARBA" id="ARBA00023303"/>
    </source>
</evidence>